<accession>A0ABZ2Y5N2</accession>
<dbReference type="EMBL" id="CP121687">
    <property type="protein sequence ID" value="WZL70619.1"/>
    <property type="molecule type" value="Genomic_DNA"/>
</dbReference>
<name>A0ABZ2Y5N2_9FIRM</name>
<organism evidence="3 4">
    <name type="scientific">Defluviitalea saccharophila</name>
    <dbReference type="NCBI Taxonomy" id="879970"/>
    <lineage>
        <taxon>Bacteria</taxon>
        <taxon>Bacillati</taxon>
        <taxon>Bacillota</taxon>
        <taxon>Clostridia</taxon>
        <taxon>Lachnospirales</taxon>
        <taxon>Defluviitaleaceae</taxon>
        <taxon>Defluviitalea</taxon>
    </lineage>
</organism>
<gene>
    <name evidence="3" type="ORF">QBE51_03570</name>
</gene>
<evidence type="ECO:0000313" key="4">
    <source>
        <dbReference type="Proteomes" id="UP001486565"/>
    </source>
</evidence>
<feature type="transmembrane region" description="Helical" evidence="2">
    <location>
        <begin position="88"/>
        <end position="108"/>
    </location>
</feature>
<keyword evidence="2" id="KW-0812">Transmembrane</keyword>
<dbReference type="RefSeq" id="WP_341877581.1">
    <property type="nucleotide sequence ID" value="NZ_CP121687.1"/>
</dbReference>
<evidence type="ECO:0000256" key="1">
    <source>
        <dbReference type="SAM" id="Coils"/>
    </source>
</evidence>
<sequence>MGDDCKNCVYTKELARRVEALENNDKEYEKRITELENRTAVSNEQIKMIFKMLAEIKDSIKEMNANIDKAITKLDARLEVIENRPNNLMWAVIATVVGAIIIAGIKVFGGM</sequence>
<keyword evidence="2" id="KW-1133">Transmembrane helix</keyword>
<keyword evidence="4" id="KW-1185">Reference proteome</keyword>
<keyword evidence="1" id="KW-0175">Coiled coil</keyword>
<dbReference type="Gene3D" id="1.10.287.1490">
    <property type="match status" value="1"/>
</dbReference>
<reference evidence="3 4" key="1">
    <citation type="submission" date="2023-03" db="EMBL/GenBank/DDBJ databases">
        <title>Novel Species.</title>
        <authorList>
            <person name="Ma S."/>
        </authorList>
    </citation>
    <scope>NUCLEOTIDE SEQUENCE [LARGE SCALE GENOMIC DNA]</scope>
    <source>
        <strain evidence="3 4">LIND6LT2</strain>
    </source>
</reference>
<protein>
    <submittedName>
        <fullName evidence="3">Uncharacterized protein</fullName>
    </submittedName>
</protein>
<evidence type="ECO:0000313" key="3">
    <source>
        <dbReference type="EMBL" id="WZL70619.1"/>
    </source>
</evidence>
<evidence type="ECO:0000256" key="2">
    <source>
        <dbReference type="SAM" id="Phobius"/>
    </source>
</evidence>
<proteinExistence type="predicted"/>
<keyword evidence="2" id="KW-0472">Membrane</keyword>
<feature type="coiled-coil region" evidence="1">
    <location>
        <begin position="11"/>
        <end position="84"/>
    </location>
</feature>
<dbReference type="Proteomes" id="UP001486565">
    <property type="component" value="Chromosome"/>
</dbReference>